<evidence type="ECO:0000256" key="6">
    <source>
        <dbReference type="PROSITE-ProRule" id="PRU00104"/>
    </source>
</evidence>
<dbReference type="GO" id="GO:0000209">
    <property type="term" value="P:protein polyubiquitination"/>
    <property type="evidence" value="ECO:0007669"/>
    <property type="project" value="TreeGrafter"/>
</dbReference>
<evidence type="ECO:0000313" key="9">
    <source>
        <dbReference type="Proteomes" id="UP001054252"/>
    </source>
</evidence>
<dbReference type="EC" id="2.3.2.26" evidence="3"/>
<dbReference type="EMBL" id="BPVZ01000041">
    <property type="protein sequence ID" value="GKV14780.1"/>
    <property type="molecule type" value="Genomic_DNA"/>
</dbReference>
<evidence type="ECO:0000256" key="1">
    <source>
        <dbReference type="ARBA" id="ARBA00000885"/>
    </source>
</evidence>
<dbReference type="AlphaFoldDB" id="A0AAV5JRN4"/>
<sequence length="161" mass="18074">MKKLQGRCAEGVVFLGKLGSIQSRDCLSSHCPNDHKRFFPNHASSKVHQLHLDYFRFAGRVIALALMHKVQVGVVFDRIFFSQLAGMHVSSEDIKEADPCLYSSYKQILAMDADAIDSNDLGLTFVREVKELGSKKVIELRPSGKSISVNSRNRQGYIDLF</sequence>
<dbReference type="GO" id="GO:0006511">
    <property type="term" value="P:ubiquitin-dependent protein catabolic process"/>
    <property type="evidence" value="ECO:0007669"/>
    <property type="project" value="TreeGrafter"/>
</dbReference>
<dbReference type="Proteomes" id="UP001054252">
    <property type="component" value="Unassembled WGS sequence"/>
</dbReference>
<comment type="caution">
    <text evidence="8">The sequence shown here is derived from an EMBL/GenBank/DDBJ whole genome shotgun (WGS) entry which is preliminary data.</text>
</comment>
<dbReference type="PANTHER" id="PTHR11254">
    <property type="entry name" value="HECT DOMAIN UBIQUITIN-PROTEIN LIGASE"/>
    <property type="match status" value="1"/>
</dbReference>
<evidence type="ECO:0000259" key="7">
    <source>
        <dbReference type="PROSITE" id="PS50237"/>
    </source>
</evidence>
<dbReference type="GO" id="GO:0005737">
    <property type="term" value="C:cytoplasm"/>
    <property type="evidence" value="ECO:0007669"/>
    <property type="project" value="TreeGrafter"/>
</dbReference>
<reference evidence="8 9" key="1">
    <citation type="journal article" date="2021" name="Commun. Biol.">
        <title>The genome of Shorea leprosula (Dipterocarpaceae) highlights the ecological relevance of drought in aseasonal tropical rainforests.</title>
        <authorList>
            <person name="Ng K.K.S."/>
            <person name="Kobayashi M.J."/>
            <person name="Fawcett J.A."/>
            <person name="Hatakeyama M."/>
            <person name="Paape T."/>
            <person name="Ng C.H."/>
            <person name="Ang C.C."/>
            <person name="Tnah L.H."/>
            <person name="Lee C.T."/>
            <person name="Nishiyama T."/>
            <person name="Sese J."/>
            <person name="O'Brien M.J."/>
            <person name="Copetti D."/>
            <person name="Mohd Noor M.I."/>
            <person name="Ong R.C."/>
            <person name="Putra M."/>
            <person name="Sireger I.Z."/>
            <person name="Indrioko S."/>
            <person name="Kosugi Y."/>
            <person name="Izuno A."/>
            <person name="Isagi Y."/>
            <person name="Lee S.L."/>
            <person name="Shimizu K.K."/>
        </authorList>
    </citation>
    <scope>NUCLEOTIDE SEQUENCE [LARGE SCALE GENOMIC DNA]</scope>
    <source>
        <strain evidence="8">214</strain>
    </source>
</reference>
<dbReference type="SUPFAM" id="SSF56204">
    <property type="entry name" value="Hect, E3 ligase catalytic domain"/>
    <property type="match status" value="1"/>
</dbReference>
<keyword evidence="4" id="KW-0808">Transferase</keyword>
<proteinExistence type="predicted"/>
<evidence type="ECO:0000313" key="8">
    <source>
        <dbReference type="EMBL" id="GKV14780.1"/>
    </source>
</evidence>
<dbReference type="InterPro" id="IPR035983">
    <property type="entry name" value="Hect_E3_ubiquitin_ligase"/>
</dbReference>
<evidence type="ECO:0000256" key="2">
    <source>
        <dbReference type="ARBA" id="ARBA00004906"/>
    </source>
</evidence>
<dbReference type="Gene3D" id="3.90.1750.10">
    <property type="entry name" value="Hect, E3 ligase catalytic domains"/>
    <property type="match status" value="1"/>
</dbReference>
<dbReference type="InterPro" id="IPR000569">
    <property type="entry name" value="HECT_dom"/>
</dbReference>
<protein>
    <recommendedName>
        <fullName evidence="3">HECT-type E3 ubiquitin transferase</fullName>
        <ecNumber evidence="3">2.3.2.26</ecNumber>
    </recommendedName>
</protein>
<dbReference type="GO" id="GO:0061630">
    <property type="term" value="F:ubiquitin protein ligase activity"/>
    <property type="evidence" value="ECO:0007669"/>
    <property type="project" value="UniProtKB-EC"/>
</dbReference>
<dbReference type="PANTHER" id="PTHR11254:SF424">
    <property type="entry name" value="E3 UBIQUITIN-PROTEIN LIGASE UPL5"/>
    <property type="match status" value="1"/>
</dbReference>
<name>A0AAV5JRN4_9ROSI</name>
<comment type="pathway">
    <text evidence="2">Protein modification; protein ubiquitination.</text>
</comment>
<comment type="catalytic activity">
    <reaction evidence="1">
        <text>S-ubiquitinyl-[E2 ubiquitin-conjugating enzyme]-L-cysteine + [acceptor protein]-L-lysine = [E2 ubiquitin-conjugating enzyme]-L-cysteine + N(6)-ubiquitinyl-[acceptor protein]-L-lysine.</text>
        <dbReference type="EC" id="2.3.2.26"/>
    </reaction>
</comment>
<evidence type="ECO:0000256" key="4">
    <source>
        <dbReference type="ARBA" id="ARBA00022679"/>
    </source>
</evidence>
<dbReference type="Gene3D" id="3.30.2160.10">
    <property type="entry name" value="Hect, E3 ligase catalytic domain"/>
    <property type="match status" value="1"/>
</dbReference>
<gene>
    <name evidence="8" type="ORF">SLEP1_g25600</name>
</gene>
<evidence type="ECO:0000256" key="3">
    <source>
        <dbReference type="ARBA" id="ARBA00012485"/>
    </source>
</evidence>
<dbReference type="Pfam" id="PF00632">
    <property type="entry name" value="HECT"/>
    <property type="match status" value="1"/>
</dbReference>
<accession>A0AAV5JRN4</accession>
<evidence type="ECO:0000256" key="5">
    <source>
        <dbReference type="ARBA" id="ARBA00022786"/>
    </source>
</evidence>
<keyword evidence="9" id="KW-1185">Reference proteome</keyword>
<dbReference type="InterPro" id="IPR050409">
    <property type="entry name" value="E3_ubiq-protein_ligase"/>
</dbReference>
<keyword evidence="5 6" id="KW-0833">Ubl conjugation pathway</keyword>
<organism evidence="8 9">
    <name type="scientific">Rubroshorea leprosula</name>
    <dbReference type="NCBI Taxonomy" id="152421"/>
    <lineage>
        <taxon>Eukaryota</taxon>
        <taxon>Viridiplantae</taxon>
        <taxon>Streptophyta</taxon>
        <taxon>Embryophyta</taxon>
        <taxon>Tracheophyta</taxon>
        <taxon>Spermatophyta</taxon>
        <taxon>Magnoliopsida</taxon>
        <taxon>eudicotyledons</taxon>
        <taxon>Gunneridae</taxon>
        <taxon>Pentapetalae</taxon>
        <taxon>rosids</taxon>
        <taxon>malvids</taxon>
        <taxon>Malvales</taxon>
        <taxon>Dipterocarpaceae</taxon>
        <taxon>Rubroshorea</taxon>
    </lineage>
</organism>
<comment type="caution">
    <text evidence="6">Lacks conserved residue(s) required for the propagation of feature annotation.</text>
</comment>
<dbReference type="PROSITE" id="PS50237">
    <property type="entry name" value="HECT"/>
    <property type="match status" value="1"/>
</dbReference>
<feature type="domain" description="HECT" evidence="7">
    <location>
        <begin position="33"/>
        <end position="161"/>
    </location>
</feature>